<sequence length="28" mass="2960">MACPNTRVTATSLGQSGVITTNFHKIVL</sequence>
<dbReference type="AlphaFoldDB" id="A0A0E9UPP7"/>
<dbReference type="EMBL" id="GBXM01040851">
    <property type="protein sequence ID" value="JAH67726.1"/>
    <property type="molecule type" value="Transcribed_RNA"/>
</dbReference>
<accession>A0A0E9UPP7</accession>
<evidence type="ECO:0000313" key="1">
    <source>
        <dbReference type="EMBL" id="JAH67726.1"/>
    </source>
</evidence>
<protein>
    <submittedName>
        <fullName evidence="1">Uncharacterized protein</fullName>
    </submittedName>
</protein>
<reference evidence="1" key="2">
    <citation type="journal article" date="2015" name="Fish Shellfish Immunol.">
        <title>Early steps in the European eel (Anguilla anguilla)-Vibrio vulnificus interaction in the gills: Role of the RtxA13 toxin.</title>
        <authorList>
            <person name="Callol A."/>
            <person name="Pajuelo D."/>
            <person name="Ebbesson L."/>
            <person name="Teles M."/>
            <person name="MacKenzie S."/>
            <person name="Amaro C."/>
        </authorList>
    </citation>
    <scope>NUCLEOTIDE SEQUENCE</scope>
</reference>
<organism evidence="1">
    <name type="scientific">Anguilla anguilla</name>
    <name type="common">European freshwater eel</name>
    <name type="synonym">Muraena anguilla</name>
    <dbReference type="NCBI Taxonomy" id="7936"/>
    <lineage>
        <taxon>Eukaryota</taxon>
        <taxon>Metazoa</taxon>
        <taxon>Chordata</taxon>
        <taxon>Craniata</taxon>
        <taxon>Vertebrata</taxon>
        <taxon>Euteleostomi</taxon>
        <taxon>Actinopterygii</taxon>
        <taxon>Neopterygii</taxon>
        <taxon>Teleostei</taxon>
        <taxon>Anguilliformes</taxon>
        <taxon>Anguillidae</taxon>
        <taxon>Anguilla</taxon>
    </lineage>
</organism>
<reference evidence="1" key="1">
    <citation type="submission" date="2014-11" db="EMBL/GenBank/DDBJ databases">
        <authorList>
            <person name="Amaro Gonzalez C."/>
        </authorList>
    </citation>
    <scope>NUCLEOTIDE SEQUENCE</scope>
</reference>
<proteinExistence type="predicted"/>
<name>A0A0E9UPP7_ANGAN</name>